<evidence type="ECO:0000313" key="1">
    <source>
        <dbReference type="EMBL" id="WND01689.1"/>
    </source>
</evidence>
<dbReference type="SUPFAM" id="SSF51658">
    <property type="entry name" value="Xylose isomerase-like"/>
    <property type="match status" value="1"/>
</dbReference>
<dbReference type="Gene3D" id="3.20.20.150">
    <property type="entry name" value="Divalent-metal-dependent TIM barrel enzymes"/>
    <property type="match status" value="1"/>
</dbReference>
<dbReference type="Pfam" id="PF05114">
    <property type="entry name" value="MbnB_TglH_ChrH"/>
    <property type="match status" value="1"/>
</dbReference>
<dbReference type="PANTHER" id="PTHR42194">
    <property type="entry name" value="UPF0276 PROTEIN HI_1600"/>
    <property type="match status" value="1"/>
</dbReference>
<dbReference type="PANTHER" id="PTHR42194:SF1">
    <property type="entry name" value="UPF0276 PROTEIN HI_1600"/>
    <property type="match status" value="1"/>
</dbReference>
<dbReference type="EMBL" id="CP123872">
    <property type="protein sequence ID" value="WND01689.1"/>
    <property type="molecule type" value="Genomic_DNA"/>
</dbReference>
<dbReference type="RefSeq" id="WP_310797518.1">
    <property type="nucleotide sequence ID" value="NZ_CP123872.1"/>
</dbReference>
<proteinExistence type="predicted"/>
<reference evidence="1" key="1">
    <citation type="submission" date="2023-04" db="EMBL/GenBank/DDBJ databases">
        <title>Complete genome sequence of Temperatibacter marinus.</title>
        <authorList>
            <person name="Rong J.-C."/>
            <person name="Yi M.-L."/>
            <person name="Zhao Q."/>
        </authorList>
    </citation>
    <scope>NUCLEOTIDE SEQUENCE</scope>
    <source>
        <strain evidence="1">NBRC 110045</strain>
    </source>
</reference>
<keyword evidence="2" id="KW-1185">Reference proteome</keyword>
<dbReference type="NCBIfam" id="NF003818">
    <property type="entry name" value="PRK05409.1"/>
    <property type="match status" value="1"/>
</dbReference>
<dbReference type="InterPro" id="IPR036237">
    <property type="entry name" value="Xyl_isomerase-like_sf"/>
</dbReference>
<organism evidence="1 2">
    <name type="scientific">Temperatibacter marinus</name>
    <dbReference type="NCBI Taxonomy" id="1456591"/>
    <lineage>
        <taxon>Bacteria</taxon>
        <taxon>Pseudomonadati</taxon>
        <taxon>Pseudomonadota</taxon>
        <taxon>Alphaproteobacteria</taxon>
        <taxon>Kordiimonadales</taxon>
        <taxon>Temperatibacteraceae</taxon>
        <taxon>Temperatibacter</taxon>
    </lineage>
</organism>
<dbReference type="AlphaFoldDB" id="A0AA52H8C3"/>
<protein>
    <submittedName>
        <fullName evidence="1">DUF692 domain-containing protein</fullName>
    </submittedName>
</protein>
<gene>
    <name evidence="1" type="ORF">QGN29_08965</name>
</gene>
<dbReference type="Proteomes" id="UP001268683">
    <property type="component" value="Chromosome"/>
</dbReference>
<dbReference type="KEGG" id="tmk:QGN29_08965"/>
<dbReference type="InterPro" id="IPR007801">
    <property type="entry name" value="MbnB/TglH/ChrH"/>
</dbReference>
<name>A0AA52H8C3_9PROT</name>
<evidence type="ECO:0000313" key="2">
    <source>
        <dbReference type="Proteomes" id="UP001268683"/>
    </source>
</evidence>
<accession>A0AA52H8C3</accession>
<sequence>MHKRHSDLPLGVSLKSDHYDAIISAMPSLDFFEIHAENYMMPAGPHIRALQTIREHYDISVHGVGLSLGSAEGLDKDHLRRFKHLVEWINPCLVSDHLSWSVSHGAYLNDLLPLPLNEECLEVVCRNISEVQDVLGRQLLVENPSSYLSYTHSNMGEAEFLNEMAHKTGCGLLLDINNIYVSATNLEYCAKTFLREINLGAVKEIHLAGHATKIIDGRTLLIDDHGSRVADEVWSLYKYALEGGIGGATLIEWDSNLPDFSVFMEEADKAAALINVPPSQREALL</sequence>